<dbReference type="AlphaFoldDB" id="A0A842HK29"/>
<keyword evidence="3" id="KW-1003">Cell membrane</keyword>
<accession>A0A842HK29</accession>
<dbReference type="SUPFAM" id="SSF103088">
    <property type="entry name" value="OmpA-like"/>
    <property type="match status" value="1"/>
</dbReference>
<evidence type="ECO:0000256" key="7">
    <source>
        <dbReference type="PROSITE-ProRule" id="PRU00473"/>
    </source>
</evidence>
<dbReference type="PANTHER" id="PTHR30329:SF21">
    <property type="entry name" value="LIPOPROTEIN YIAD-RELATED"/>
    <property type="match status" value="1"/>
</dbReference>
<keyword evidence="4 9" id="KW-0812">Transmembrane</keyword>
<keyword evidence="5 9" id="KW-1133">Transmembrane helix</keyword>
<evidence type="ECO:0000313" key="12">
    <source>
        <dbReference type="Proteomes" id="UP000545386"/>
    </source>
</evidence>
<dbReference type="Pfam" id="PF00691">
    <property type="entry name" value="OmpA"/>
    <property type="match status" value="1"/>
</dbReference>
<evidence type="ECO:0000259" key="10">
    <source>
        <dbReference type="PROSITE" id="PS51123"/>
    </source>
</evidence>
<dbReference type="Proteomes" id="UP000545386">
    <property type="component" value="Unassembled WGS sequence"/>
</dbReference>
<comment type="subcellular location">
    <subcellularLocation>
        <location evidence="1">Cell membrane</location>
        <topology evidence="1">Single-pass membrane protein</topology>
    </subcellularLocation>
</comment>
<evidence type="ECO:0000256" key="2">
    <source>
        <dbReference type="ARBA" id="ARBA00008914"/>
    </source>
</evidence>
<evidence type="ECO:0000313" key="11">
    <source>
        <dbReference type="EMBL" id="MBC2768304.1"/>
    </source>
</evidence>
<proteinExistence type="inferred from homology"/>
<comment type="caution">
    <text evidence="11">The sequence shown here is derived from an EMBL/GenBank/DDBJ whole genome shotgun (WGS) entry which is preliminary data.</text>
</comment>
<feature type="domain" description="OmpA-like" evidence="10">
    <location>
        <begin position="153"/>
        <end position="273"/>
    </location>
</feature>
<dbReference type="Pfam" id="PF13677">
    <property type="entry name" value="MotB_plug"/>
    <property type="match status" value="1"/>
</dbReference>
<keyword evidence="6 7" id="KW-0472">Membrane</keyword>
<dbReference type="GO" id="GO:0005886">
    <property type="term" value="C:plasma membrane"/>
    <property type="evidence" value="ECO:0007669"/>
    <property type="project" value="UniProtKB-SubCell"/>
</dbReference>
<evidence type="ECO:0000256" key="4">
    <source>
        <dbReference type="ARBA" id="ARBA00022692"/>
    </source>
</evidence>
<feature type="region of interest" description="Disordered" evidence="8">
    <location>
        <begin position="89"/>
        <end position="135"/>
    </location>
</feature>
<dbReference type="EMBL" id="JACJUU010000001">
    <property type="protein sequence ID" value="MBC2768304.1"/>
    <property type="molecule type" value="Genomic_DNA"/>
</dbReference>
<reference evidence="11 12" key="1">
    <citation type="submission" date="2020-08" db="EMBL/GenBank/DDBJ databases">
        <title>Paraeoetvoesia sp. YC-7-48 draft genome sequence.</title>
        <authorList>
            <person name="Yao L."/>
        </authorList>
    </citation>
    <scope>NUCLEOTIDE SEQUENCE [LARGE SCALE GENOMIC DNA]</scope>
    <source>
        <strain evidence="12">YC-7-48</strain>
    </source>
</reference>
<feature type="transmembrane region" description="Helical" evidence="9">
    <location>
        <begin position="49"/>
        <end position="70"/>
    </location>
</feature>
<dbReference type="InterPro" id="IPR036737">
    <property type="entry name" value="OmpA-like_sf"/>
</dbReference>
<dbReference type="CDD" id="cd07185">
    <property type="entry name" value="OmpA_C-like"/>
    <property type="match status" value="1"/>
</dbReference>
<evidence type="ECO:0000256" key="6">
    <source>
        <dbReference type="ARBA" id="ARBA00023136"/>
    </source>
</evidence>
<evidence type="ECO:0000256" key="8">
    <source>
        <dbReference type="SAM" id="MobiDB-lite"/>
    </source>
</evidence>
<dbReference type="PANTHER" id="PTHR30329">
    <property type="entry name" value="STATOR ELEMENT OF FLAGELLAR MOTOR COMPLEX"/>
    <property type="match status" value="1"/>
</dbReference>
<dbReference type="Gene3D" id="3.30.1330.60">
    <property type="entry name" value="OmpA-like domain"/>
    <property type="match status" value="1"/>
</dbReference>
<dbReference type="InterPro" id="IPR006665">
    <property type="entry name" value="OmpA-like"/>
</dbReference>
<evidence type="ECO:0000256" key="5">
    <source>
        <dbReference type="ARBA" id="ARBA00022989"/>
    </source>
</evidence>
<name>A0A842HK29_9BURK</name>
<evidence type="ECO:0000256" key="1">
    <source>
        <dbReference type="ARBA" id="ARBA00004162"/>
    </source>
</evidence>
<evidence type="ECO:0000256" key="9">
    <source>
        <dbReference type="SAM" id="Phobius"/>
    </source>
</evidence>
<protein>
    <submittedName>
        <fullName evidence="11">OmpA family protein</fullName>
    </submittedName>
</protein>
<keyword evidence="12" id="KW-1185">Reference proteome</keyword>
<dbReference type="InterPro" id="IPR025713">
    <property type="entry name" value="MotB-like_N_dom"/>
</dbReference>
<gene>
    <name evidence="11" type="ORF">GTU67_00045</name>
</gene>
<sequence length="274" mass="29548">MSPNLRAQPTPGALAAAQAAQSAPAAANPQRFDKWYFEPQSEEETDSWLMTYLDTITLLLVFMLVMLMLAGKGEGFNIREGIMPGNLGIFARERSTPPPDTSASSAGKAPTMQAGGSTPIPLQPSADDGTRPAPLQGLDLANLGSDIDVVVNEKSVSFRINSEILFSSGQAELSRDGLAVLQRLIKVLKDSPHNVTIEGHTDAIPIRSVRFPSNWELSSARAGSVVRYFEANGIASTRLRAVGYADTKPLATNDTPENRALNRRVELLMETVEE</sequence>
<comment type="similarity">
    <text evidence="2">Belongs to the MotB family.</text>
</comment>
<dbReference type="InterPro" id="IPR050330">
    <property type="entry name" value="Bact_OuterMem_StrucFunc"/>
</dbReference>
<evidence type="ECO:0000256" key="3">
    <source>
        <dbReference type="ARBA" id="ARBA00022475"/>
    </source>
</evidence>
<dbReference type="PROSITE" id="PS51123">
    <property type="entry name" value="OMPA_2"/>
    <property type="match status" value="1"/>
</dbReference>
<organism evidence="11 12">
    <name type="scientific">Pusillimonas minor</name>
    <dbReference type="NCBI Taxonomy" id="2697024"/>
    <lineage>
        <taxon>Bacteria</taxon>
        <taxon>Pseudomonadati</taxon>
        <taxon>Pseudomonadota</taxon>
        <taxon>Betaproteobacteria</taxon>
        <taxon>Burkholderiales</taxon>
        <taxon>Alcaligenaceae</taxon>
        <taxon>Pusillimonas</taxon>
    </lineage>
</organism>